<dbReference type="InterPro" id="IPR039271">
    <property type="entry name" value="Kiwellin-like"/>
</dbReference>
<evidence type="ECO:0000256" key="6">
    <source>
        <dbReference type="SAM" id="SignalP"/>
    </source>
</evidence>
<accession>A0A1R3K048</accession>
<dbReference type="Gene3D" id="2.40.40.10">
    <property type="entry name" value="RlpA-like domain"/>
    <property type="match status" value="3"/>
</dbReference>
<reference evidence="8" key="1">
    <citation type="submission" date="2013-09" db="EMBL/GenBank/DDBJ databases">
        <title>Corchorus olitorius genome sequencing.</title>
        <authorList>
            <person name="Alam M."/>
            <person name="Haque M.S."/>
            <person name="Islam M.S."/>
            <person name="Emdad E.M."/>
            <person name="Islam M.M."/>
            <person name="Ahmed B."/>
            <person name="Halim A."/>
            <person name="Hossen Q.M.M."/>
            <person name="Hossain M.Z."/>
            <person name="Ahmed R."/>
            <person name="Khan M.M."/>
            <person name="Islam R."/>
            <person name="Rashid M.M."/>
            <person name="Khan S.A."/>
            <person name="Rahman M.S."/>
            <person name="Alam M."/>
            <person name="Yahiya A.S."/>
            <person name="Khan M.S."/>
            <person name="Azam M.S."/>
            <person name="Haque T."/>
            <person name="Lashkar M.Z.H."/>
            <person name="Akhand A.I."/>
            <person name="Morshed G."/>
            <person name="Roy S."/>
            <person name="Uddin K.S."/>
            <person name="Rabeya T."/>
            <person name="Hossain A.S."/>
            <person name="Chowdhury A."/>
            <person name="Snigdha A.R."/>
            <person name="Mortoza M.S."/>
            <person name="Matin S.A."/>
            <person name="Hoque S.M.E."/>
            <person name="Islam M.K."/>
            <person name="Roy D.K."/>
            <person name="Haider R."/>
            <person name="Moosa M.M."/>
            <person name="Elias S.M."/>
            <person name="Hasan A.M."/>
            <person name="Jahan S."/>
            <person name="Shafiuddin M."/>
            <person name="Mahmood N."/>
            <person name="Shommy N.S."/>
        </authorList>
    </citation>
    <scope>NUCLEOTIDE SEQUENCE [LARGE SCALE GENOMIC DNA]</scope>
    <source>
        <strain evidence="8">cv. O-4</strain>
    </source>
</reference>
<dbReference type="STRING" id="93759.A0A1R3K048"/>
<protein>
    <submittedName>
        <fullName evidence="7">Barwin-related endoglucanase</fullName>
    </submittedName>
</protein>
<keyword evidence="3" id="KW-0964">Secreted</keyword>
<evidence type="ECO:0000256" key="5">
    <source>
        <dbReference type="SAM" id="MobiDB-lite"/>
    </source>
</evidence>
<feature type="region of interest" description="Disordered" evidence="5">
    <location>
        <begin position="234"/>
        <end position="256"/>
    </location>
</feature>
<organism evidence="7 8">
    <name type="scientific">Corchorus olitorius</name>
    <dbReference type="NCBI Taxonomy" id="93759"/>
    <lineage>
        <taxon>Eukaryota</taxon>
        <taxon>Viridiplantae</taxon>
        <taxon>Streptophyta</taxon>
        <taxon>Embryophyta</taxon>
        <taxon>Tracheophyta</taxon>
        <taxon>Spermatophyta</taxon>
        <taxon>Magnoliopsida</taxon>
        <taxon>eudicotyledons</taxon>
        <taxon>Gunneridae</taxon>
        <taxon>Pentapetalae</taxon>
        <taxon>rosids</taxon>
        <taxon>malvids</taxon>
        <taxon>Malvales</taxon>
        <taxon>Malvaceae</taxon>
        <taxon>Grewioideae</taxon>
        <taxon>Apeibeae</taxon>
        <taxon>Corchorus</taxon>
    </lineage>
</organism>
<gene>
    <name evidence="7" type="ORF">COLO4_12691</name>
</gene>
<dbReference type="SMR" id="A0A1R3K048"/>
<dbReference type="InterPro" id="IPR036908">
    <property type="entry name" value="RlpA-like_sf"/>
</dbReference>
<dbReference type="GO" id="GO:0005576">
    <property type="term" value="C:extracellular region"/>
    <property type="evidence" value="ECO:0007669"/>
    <property type="project" value="UniProtKB-SubCell"/>
</dbReference>
<comment type="subcellular location">
    <subcellularLocation>
        <location evidence="1">Secreted</location>
    </subcellularLocation>
</comment>
<dbReference type="SUPFAM" id="SSF50685">
    <property type="entry name" value="Barwin-like endoglucanases"/>
    <property type="match status" value="3"/>
</dbReference>
<proteinExistence type="inferred from homology"/>
<dbReference type="AlphaFoldDB" id="A0A1R3K048"/>
<evidence type="ECO:0000313" key="7">
    <source>
        <dbReference type="EMBL" id="OMP00452.1"/>
    </source>
</evidence>
<dbReference type="Proteomes" id="UP000187203">
    <property type="component" value="Unassembled WGS sequence"/>
</dbReference>
<evidence type="ECO:0000256" key="3">
    <source>
        <dbReference type="ARBA" id="ARBA00022525"/>
    </source>
</evidence>
<name>A0A1R3K048_9ROSI</name>
<feature type="signal peptide" evidence="6">
    <location>
        <begin position="1"/>
        <end position="20"/>
    </location>
</feature>
<dbReference type="PANTHER" id="PTHR33191">
    <property type="entry name" value="RIPENING-RELATED PROTEIN 2-RELATED"/>
    <property type="match status" value="1"/>
</dbReference>
<evidence type="ECO:0000313" key="8">
    <source>
        <dbReference type="Proteomes" id="UP000187203"/>
    </source>
</evidence>
<feature type="chain" id="PRO_5013294708" evidence="6">
    <location>
        <begin position="21"/>
        <end position="508"/>
    </location>
</feature>
<comment type="caution">
    <text evidence="7">The sequence shown here is derived from an EMBL/GenBank/DDBJ whole genome shotgun (WGS) entry which is preliminary data.</text>
</comment>
<dbReference type="EMBL" id="AWUE01014939">
    <property type="protein sequence ID" value="OMP00452.1"/>
    <property type="molecule type" value="Genomic_DNA"/>
</dbReference>
<dbReference type="PANTHER" id="PTHR33191:SF92">
    <property type="entry name" value="RIPENING-RELATED PROTEIN 1"/>
    <property type="match status" value="1"/>
</dbReference>
<dbReference type="Pfam" id="PF24300">
    <property type="entry name" value="KWL1"/>
    <property type="match status" value="3"/>
</dbReference>
<dbReference type="OrthoDB" id="406505at2759"/>
<evidence type="ECO:0000256" key="4">
    <source>
        <dbReference type="ARBA" id="ARBA00022729"/>
    </source>
</evidence>
<dbReference type="CDD" id="cd22270">
    <property type="entry name" value="DPBB_kiwellin-like"/>
    <property type="match status" value="3"/>
</dbReference>
<evidence type="ECO:0000256" key="2">
    <source>
        <dbReference type="ARBA" id="ARBA00005592"/>
    </source>
</evidence>
<keyword evidence="4 6" id="KW-0732">Signal</keyword>
<sequence>MTKVFSIVFLLLCFLLIAEAGETCKPSGKIKGTKPPKGQCNQDHGSECCKEGEYYNIYKCSPPVSGHTKAILTLNGFGPNDDGGGPSECDNQYHDDNDPIVALSTGWFNKKKRCHKYINIHGNGKSVKAKVVDECDSTMGCDKVHDYQPPCDNNIVDASKAVWEALGVPENDRDCFLVAEAGDTCKPSGKVKGKKPPGNQCNHENDSDCCKEGEYYNIYKCSPPVTSHTKATLTENSFEPGGDGGGPSECDNQYHNDNDPIVALSTGWFNNKKRCHKYINIHGNGKSVKAKVVDECDSTMGCDNDHAYQPPCDNNIVDASKAVWEALGIPKDDSRRECFLDVEARPNHTSTCKPSGKLKGKRPPNGCTKDSNCCKQGKLYDIYKCSPQVSNHTKATLTLNEFESNVDGGTPCECDGKFHLDKEHIVAISTGWYNKGSRCLNYINIYGNGKSVKAKVVDECDSTMGCDEDHDFQPPCANDVVAASKAVWAALGVPKDQRGKMEIQWSDA</sequence>
<evidence type="ECO:0000256" key="1">
    <source>
        <dbReference type="ARBA" id="ARBA00004613"/>
    </source>
</evidence>
<keyword evidence="8" id="KW-1185">Reference proteome</keyword>
<comment type="similarity">
    <text evidence="2">Belongs to the kiwellin family.</text>
</comment>